<proteinExistence type="predicted"/>
<feature type="domain" description="N-acetyltransferase" evidence="1">
    <location>
        <begin position="2"/>
        <end position="91"/>
    </location>
</feature>
<dbReference type="InterPro" id="IPR031165">
    <property type="entry name" value="GNAT_YJDJ"/>
</dbReference>
<dbReference type="EMBL" id="CP093365">
    <property type="protein sequence ID" value="UQS83951.1"/>
    <property type="molecule type" value="Genomic_DNA"/>
</dbReference>
<name>A0ABY4PE00_9LACO</name>
<evidence type="ECO:0000313" key="2">
    <source>
        <dbReference type="EMBL" id="UQS83951.1"/>
    </source>
</evidence>
<dbReference type="InterPro" id="IPR016181">
    <property type="entry name" value="Acyl_CoA_acyltransferase"/>
</dbReference>
<protein>
    <submittedName>
        <fullName evidence="2">N-acetyltransferase</fullName>
    </submittedName>
</protein>
<organism evidence="2 3">
    <name type="scientific">Bombilactobacillus thymidiniphilus</name>
    <dbReference type="NCBI Taxonomy" id="2923363"/>
    <lineage>
        <taxon>Bacteria</taxon>
        <taxon>Bacillati</taxon>
        <taxon>Bacillota</taxon>
        <taxon>Bacilli</taxon>
        <taxon>Lactobacillales</taxon>
        <taxon>Lactobacillaceae</taxon>
        <taxon>Bombilactobacillus</taxon>
    </lineage>
</organism>
<dbReference type="Pfam" id="PF14542">
    <property type="entry name" value="Acetyltransf_CG"/>
    <property type="match status" value="1"/>
</dbReference>
<reference evidence="2 3" key="1">
    <citation type="journal article" date="2022" name="Int. J. Syst. Evol. Microbiol.">
        <title>Apilactobacillus apisilvae sp. nov., Nicolia spurrieriana gen. nov. sp. nov., Bombilactobacillus folatiphilus sp. nov. and Bombilactobacillus thymidiniphilus sp. nov., four new lactic acid bacterial isolates from stingless bees Tetragonula carbonaria and Austroplebeia australis.</title>
        <authorList>
            <person name="Oliphant S.A."/>
            <person name="Watson-Haigh N.S."/>
            <person name="Sumby K.M."/>
            <person name="Gardner J."/>
            <person name="Groom S."/>
            <person name="Jiranek V."/>
        </authorList>
    </citation>
    <scope>NUCLEOTIDE SEQUENCE [LARGE SCALE GENOMIC DNA]</scope>
    <source>
        <strain evidence="2 3">SG4_A1</strain>
    </source>
</reference>
<dbReference type="CDD" id="cd04301">
    <property type="entry name" value="NAT_SF"/>
    <property type="match status" value="1"/>
</dbReference>
<dbReference type="PROSITE" id="PS51729">
    <property type="entry name" value="GNAT_YJDJ"/>
    <property type="match status" value="1"/>
</dbReference>
<dbReference type="SUPFAM" id="SSF55729">
    <property type="entry name" value="Acyl-CoA N-acyltransferases (Nat)"/>
    <property type="match status" value="1"/>
</dbReference>
<dbReference type="Gene3D" id="3.40.630.30">
    <property type="match status" value="1"/>
</dbReference>
<keyword evidence="3" id="KW-1185">Reference proteome</keyword>
<accession>A0ABY4PE00</accession>
<dbReference type="Proteomes" id="UP000831947">
    <property type="component" value="Chromosome"/>
</dbReference>
<gene>
    <name evidence="2" type="ORF">MOO47_01825</name>
</gene>
<evidence type="ECO:0000313" key="3">
    <source>
        <dbReference type="Proteomes" id="UP000831947"/>
    </source>
</evidence>
<evidence type="ECO:0000259" key="1">
    <source>
        <dbReference type="PROSITE" id="PS51729"/>
    </source>
</evidence>
<dbReference type="RefSeq" id="WP_249513136.1">
    <property type="nucleotide sequence ID" value="NZ_CP093365.1"/>
</dbReference>
<sequence length="101" mass="11531">MDIDLDNGLIVQKNEQDTLIGQLHFTFLPGKKVLSIDQVFVDPQFRNQGWARKILQASIDLAQEKNYKIMPVCPYAKAVFKHEKALQILLATPEVDHNEAK</sequence>